<organism evidence="4 5">
    <name type="scientific">Rubrobacter marinus</name>
    <dbReference type="NCBI Taxonomy" id="2653852"/>
    <lineage>
        <taxon>Bacteria</taxon>
        <taxon>Bacillati</taxon>
        <taxon>Actinomycetota</taxon>
        <taxon>Rubrobacteria</taxon>
        <taxon>Rubrobacterales</taxon>
        <taxon>Rubrobacteraceae</taxon>
        <taxon>Rubrobacter</taxon>
    </lineage>
</organism>
<dbReference type="SUPFAM" id="SSF109998">
    <property type="entry name" value="Triger factor/SurA peptide-binding domain-like"/>
    <property type="match status" value="1"/>
</dbReference>
<evidence type="ECO:0000259" key="3">
    <source>
        <dbReference type="PROSITE" id="PS50198"/>
    </source>
</evidence>
<dbReference type="SUPFAM" id="SSF54534">
    <property type="entry name" value="FKBP-like"/>
    <property type="match status" value="1"/>
</dbReference>
<dbReference type="Pfam" id="PF13624">
    <property type="entry name" value="SurA_N_3"/>
    <property type="match status" value="1"/>
</dbReference>
<dbReference type="Gene3D" id="3.10.50.40">
    <property type="match status" value="1"/>
</dbReference>
<protein>
    <recommendedName>
        <fullName evidence="3">PpiC domain-containing protein</fullName>
    </recommendedName>
</protein>
<feature type="compositionally biased region" description="Low complexity" evidence="2">
    <location>
        <begin position="351"/>
        <end position="380"/>
    </location>
</feature>
<dbReference type="InterPro" id="IPR027304">
    <property type="entry name" value="Trigger_fact/SurA_dom_sf"/>
</dbReference>
<dbReference type="EMBL" id="CP045121">
    <property type="protein sequence ID" value="QIN79393.1"/>
    <property type="molecule type" value="Genomic_DNA"/>
</dbReference>
<dbReference type="InterPro" id="IPR050245">
    <property type="entry name" value="PrsA_foldase"/>
</dbReference>
<evidence type="ECO:0000313" key="5">
    <source>
        <dbReference type="Proteomes" id="UP000502706"/>
    </source>
</evidence>
<dbReference type="Proteomes" id="UP000502706">
    <property type="component" value="Chromosome"/>
</dbReference>
<reference evidence="4 5" key="1">
    <citation type="submission" date="2019-10" db="EMBL/GenBank/DDBJ databases">
        <title>Rubrobacter sp nov SCSIO 52915 isolated from a deep-sea sediment in the South China Sea.</title>
        <authorList>
            <person name="Chen R.W."/>
        </authorList>
    </citation>
    <scope>NUCLEOTIDE SEQUENCE [LARGE SCALE GENOMIC DNA]</scope>
    <source>
        <strain evidence="4 5">SCSIO 52915</strain>
    </source>
</reference>
<evidence type="ECO:0000256" key="1">
    <source>
        <dbReference type="PROSITE-ProRule" id="PRU00278"/>
    </source>
</evidence>
<evidence type="ECO:0000313" key="4">
    <source>
        <dbReference type="EMBL" id="QIN79393.1"/>
    </source>
</evidence>
<accession>A0A6G8PYV5</accession>
<dbReference type="KEGG" id="rmar:GBA65_13710"/>
<dbReference type="Gene3D" id="1.10.4030.10">
    <property type="entry name" value="Porin chaperone SurA, peptide-binding domain"/>
    <property type="match status" value="1"/>
</dbReference>
<feature type="region of interest" description="Disordered" evidence="2">
    <location>
        <begin position="341"/>
        <end position="390"/>
    </location>
</feature>
<keyword evidence="1" id="KW-0697">Rotamase</keyword>
<dbReference type="PROSITE" id="PS50198">
    <property type="entry name" value="PPIC_PPIASE_2"/>
    <property type="match status" value="1"/>
</dbReference>
<dbReference type="AlphaFoldDB" id="A0A6G8PYV5"/>
<dbReference type="PROSITE" id="PS01096">
    <property type="entry name" value="PPIC_PPIASE_1"/>
    <property type="match status" value="1"/>
</dbReference>
<feature type="compositionally biased region" description="Acidic residues" evidence="2">
    <location>
        <begin position="381"/>
        <end position="390"/>
    </location>
</feature>
<proteinExistence type="predicted"/>
<feature type="domain" description="PpiC" evidence="3">
    <location>
        <begin position="207"/>
        <end position="299"/>
    </location>
</feature>
<name>A0A6G8PYV5_9ACTN</name>
<dbReference type="InterPro" id="IPR046357">
    <property type="entry name" value="PPIase_dom_sf"/>
</dbReference>
<dbReference type="InterPro" id="IPR023058">
    <property type="entry name" value="PPIase_PpiC_CS"/>
</dbReference>
<sequence length="390" mass="41633">MGPVALIYLLYRKTVLVASAAVLAIFVLSGCGAAPPGEEVDSGAKKVVTYQGGEITEGEVVEGVERLSAQSAASTGQPAPEVRPGSPEFEAAKAQVVPQLLTTDLALSYAEENDITVSDEEVQAEIDNTKQAVAQQAQQQGQEGDPEQLFGDALQQFGFTEASFREEVRTGLTVQKVQGEVAGGDAPTEEEVRAYYDENKETQFTQPEQRCIRHILFNKEGEDLANEVKGEIEDGGDFAALAAEHSQDPSNKDQGGDLGCVPEGQFVPEFDEAAFGAEEGELLGPVETEFGFHLIEVTEIRPEGETPFEEVAPQIEEQITAEQQAGEFQAWVDGELESRDVRYMPGYDPNAPVEAPEGAVPEGGAPPEEGAPEGAAPEAEPAPEGEQPQE</sequence>
<dbReference type="Pfam" id="PF13145">
    <property type="entry name" value="Rotamase_2"/>
    <property type="match status" value="1"/>
</dbReference>
<evidence type="ECO:0000256" key="2">
    <source>
        <dbReference type="SAM" id="MobiDB-lite"/>
    </source>
</evidence>
<dbReference type="PANTHER" id="PTHR47245">
    <property type="entry name" value="PEPTIDYLPROLYL ISOMERASE"/>
    <property type="match status" value="1"/>
</dbReference>
<dbReference type="InterPro" id="IPR000297">
    <property type="entry name" value="PPIase_PpiC"/>
</dbReference>
<keyword evidence="5" id="KW-1185">Reference proteome</keyword>
<dbReference type="GO" id="GO:0003755">
    <property type="term" value="F:peptidyl-prolyl cis-trans isomerase activity"/>
    <property type="evidence" value="ECO:0007669"/>
    <property type="project" value="UniProtKB-KW"/>
</dbReference>
<keyword evidence="1" id="KW-0413">Isomerase</keyword>
<gene>
    <name evidence="4" type="ORF">GBA65_13710</name>
</gene>
<dbReference type="PANTHER" id="PTHR47245:SF2">
    <property type="entry name" value="PEPTIDYL-PROLYL CIS-TRANS ISOMERASE HP_0175-RELATED"/>
    <property type="match status" value="1"/>
</dbReference>